<protein>
    <submittedName>
        <fullName evidence="10">Molybdopterin-guanine dinucleotide biosynthesis protein MobB</fullName>
    </submittedName>
</protein>
<feature type="domain" description="Molybdopterin-guanine dinucleotide biosynthesis protein B (MobB)" evidence="8">
    <location>
        <begin position="1"/>
        <end position="105"/>
    </location>
</feature>
<dbReference type="InterPro" id="IPR004435">
    <property type="entry name" value="MobB_dom"/>
</dbReference>
<dbReference type="Pfam" id="PF03205">
    <property type="entry name" value="MobB"/>
    <property type="match status" value="1"/>
</dbReference>
<evidence type="ECO:0000313" key="11">
    <source>
        <dbReference type="Proteomes" id="UP000002026"/>
    </source>
</evidence>
<feature type="domain" description="MobA-like NTP transferase" evidence="9">
    <location>
        <begin position="165"/>
        <end position="318"/>
    </location>
</feature>
<dbReference type="eggNOG" id="COG0746">
    <property type="taxonomic scope" value="Bacteria"/>
</dbReference>
<dbReference type="Pfam" id="PF12804">
    <property type="entry name" value="NTP_transf_3"/>
    <property type="match status" value="1"/>
</dbReference>
<evidence type="ECO:0000259" key="9">
    <source>
        <dbReference type="Pfam" id="PF12804"/>
    </source>
</evidence>
<evidence type="ECO:0000256" key="6">
    <source>
        <dbReference type="ARBA" id="ARBA00023134"/>
    </source>
</evidence>
<dbReference type="GO" id="GO:0005525">
    <property type="term" value="F:GTP binding"/>
    <property type="evidence" value="ECO:0007669"/>
    <property type="project" value="UniProtKB-KW"/>
</dbReference>
<keyword evidence="7" id="KW-0501">Molybdenum cofactor biosynthesis</keyword>
<dbReference type="CDD" id="cd02503">
    <property type="entry name" value="MobA"/>
    <property type="match status" value="1"/>
</dbReference>
<keyword evidence="11" id="KW-1185">Reference proteome</keyword>
<evidence type="ECO:0000256" key="7">
    <source>
        <dbReference type="ARBA" id="ARBA00023150"/>
    </source>
</evidence>
<dbReference type="GO" id="GO:0016779">
    <property type="term" value="F:nucleotidyltransferase activity"/>
    <property type="evidence" value="ECO:0007669"/>
    <property type="project" value="TreeGrafter"/>
</dbReference>
<keyword evidence="3" id="KW-0479">Metal-binding</keyword>
<dbReference type="Gene3D" id="3.40.50.300">
    <property type="entry name" value="P-loop containing nucleotide triphosphate hydrolases"/>
    <property type="match status" value="1"/>
</dbReference>
<dbReference type="eggNOG" id="COG1763">
    <property type="taxonomic scope" value="Bacteria"/>
</dbReference>
<evidence type="ECO:0000256" key="5">
    <source>
        <dbReference type="ARBA" id="ARBA00022842"/>
    </source>
</evidence>
<dbReference type="InterPro" id="IPR029044">
    <property type="entry name" value="Nucleotide-diphossugar_trans"/>
</dbReference>
<dbReference type="AlphaFoldDB" id="C7N1D7"/>
<dbReference type="PANTHER" id="PTHR19136:SF81">
    <property type="entry name" value="MOLYBDENUM COFACTOR GUANYLYLTRANSFERASE"/>
    <property type="match status" value="1"/>
</dbReference>
<dbReference type="NCBIfam" id="TIGR00176">
    <property type="entry name" value="mobB"/>
    <property type="match status" value="1"/>
</dbReference>
<proteinExistence type="predicted"/>
<evidence type="ECO:0000313" key="10">
    <source>
        <dbReference type="EMBL" id="ACV21229.1"/>
    </source>
</evidence>
<dbReference type="GO" id="GO:0046872">
    <property type="term" value="F:metal ion binding"/>
    <property type="evidence" value="ECO:0007669"/>
    <property type="project" value="UniProtKB-KW"/>
</dbReference>
<keyword evidence="5" id="KW-0460">Magnesium</keyword>
<keyword evidence="1" id="KW-0963">Cytoplasm</keyword>
<sequence>MEKVIAELVNRGVNVGSLKHHGHSDFEIDYPGKDSYRHRAAGSRDVVVVSPKRMARITELDEEPDCLDILKTMPGHDIVIVEGFRQSGLDVIEVMRDGNERDHAAADEFCELATVRGGSPHAVVSDMPRVHAAAVKHGIPCFGLEDIKEIVDFLMVWYVRPKLTVVVQAGGESRRMGQSKACVPFLGEPLLKRIVQRVSPAADELIITTNEPERLTFLDEVDLPVRPRLVTDFYDTRGALRGVYTALQAAQTPLVALVACDMVFASAPLIVAEAQVAHEERVEAVVPVTKFGYEPFHAVYRRDECLKAAAAALEKGSASATSMFEYVRLRGFTRDEVRSAVPAGGCFVNVNTPEELHRVEQGILDDGDK</sequence>
<dbReference type="Proteomes" id="UP000002026">
    <property type="component" value="Chromosome"/>
</dbReference>
<reference evidence="10 11" key="1">
    <citation type="journal article" date="2009" name="Stand. Genomic Sci.">
        <title>Complete genome sequence of Slackia heliotrinireducens type strain (RHS 1).</title>
        <authorList>
            <person name="Pukall R."/>
            <person name="Lapidus A."/>
            <person name="Nolan M."/>
            <person name="Copeland A."/>
            <person name="Glavina Del Rio T."/>
            <person name="Lucas S."/>
            <person name="Chen F."/>
            <person name="Tice H."/>
            <person name="Cheng J.F."/>
            <person name="Chertkov O."/>
            <person name="Bruce D."/>
            <person name="Goodwin L."/>
            <person name="Kuske C."/>
            <person name="Brettin T."/>
            <person name="Detter J.C."/>
            <person name="Han C."/>
            <person name="Pitluck S."/>
            <person name="Pati A."/>
            <person name="Mavrommatis K."/>
            <person name="Ivanova N."/>
            <person name="Ovchinnikova G."/>
            <person name="Chen A."/>
            <person name="Palaniappan K."/>
            <person name="Schneider S."/>
            <person name="Rohde M."/>
            <person name="Chain P."/>
            <person name="D'haeseleer P."/>
            <person name="Goker M."/>
            <person name="Bristow J."/>
            <person name="Eisen J.A."/>
            <person name="Markowitz V."/>
            <person name="Kyrpides N.C."/>
            <person name="Klenk H.P."/>
            <person name="Hugenholtz P."/>
        </authorList>
    </citation>
    <scope>NUCLEOTIDE SEQUENCE [LARGE SCALE GENOMIC DNA]</scope>
    <source>
        <strain evidence="11">ATCC 29202 / DSM 20476 / NCTC 11029 / RHS 1</strain>
    </source>
</reference>
<dbReference type="InterPro" id="IPR027417">
    <property type="entry name" value="P-loop_NTPase"/>
</dbReference>
<dbReference type="InterPro" id="IPR013482">
    <property type="entry name" value="Molybde_CF_guanTrfase"/>
</dbReference>
<keyword evidence="2" id="KW-0808">Transferase</keyword>
<keyword evidence="6" id="KW-0342">GTP-binding</keyword>
<name>C7N1D7_SLAHD</name>
<evidence type="ECO:0000256" key="1">
    <source>
        <dbReference type="ARBA" id="ARBA00022490"/>
    </source>
</evidence>
<accession>C7N1D7</accession>
<dbReference type="STRING" id="471855.Shel_01580"/>
<dbReference type="PANTHER" id="PTHR19136">
    <property type="entry name" value="MOLYBDENUM COFACTOR GUANYLYLTRANSFERASE"/>
    <property type="match status" value="1"/>
</dbReference>
<gene>
    <name evidence="10" type="ordered locus">Shel_01580</name>
</gene>
<dbReference type="Gene3D" id="3.90.550.10">
    <property type="entry name" value="Spore Coat Polysaccharide Biosynthesis Protein SpsA, Chain A"/>
    <property type="match status" value="1"/>
</dbReference>
<dbReference type="HOGENOM" id="CLU_677747_0_0_11"/>
<evidence type="ECO:0000256" key="2">
    <source>
        <dbReference type="ARBA" id="ARBA00022679"/>
    </source>
</evidence>
<dbReference type="GO" id="GO:0006777">
    <property type="term" value="P:Mo-molybdopterin cofactor biosynthetic process"/>
    <property type="evidence" value="ECO:0007669"/>
    <property type="project" value="UniProtKB-KW"/>
</dbReference>
<organism evidence="10 11">
    <name type="scientific">Slackia heliotrinireducens (strain ATCC 29202 / DSM 20476 / NCTC 11029 / RHS 1)</name>
    <name type="common">Peptococcus heliotrinreducens</name>
    <dbReference type="NCBI Taxonomy" id="471855"/>
    <lineage>
        <taxon>Bacteria</taxon>
        <taxon>Bacillati</taxon>
        <taxon>Actinomycetota</taxon>
        <taxon>Coriobacteriia</taxon>
        <taxon>Eggerthellales</taxon>
        <taxon>Eggerthellaceae</taxon>
        <taxon>Slackia</taxon>
    </lineage>
</organism>
<dbReference type="EMBL" id="CP001684">
    <property type="protein sequence ID" value="ACV21229.1"/>
    <property type="molecule type" value="Genomic_DNA"/>
</dbReference>
<keyword evidence="4" id="KW-0547">Nucleotide-binding</keyword>
<dbReference type="KEGG" id="shi:Shel_01580"/>
<evidence type="ECO:0000259" key="8">
    <source>
        <dbReference type="Pfam" id="PF03205"/>
    </source>
</evidence>
<evidence type="ECO:0000256" key="3">
    <source>
        <dbReference type="ARBA" id="ARBA00022723"/>
    </source>
</evidence>
<dbReference type="InterPro" id="IPR025877">
    <property type="entry name" value="MobA-like_NTP_Trfase"/>
</dbReference>
<dbReference type="SUPFAM" id="SSF53448">
    <property type="entry name" value="Nucleotide-diphospho-sugar transferases"/>
    <property type="match status" value="1"/>
</dbReference>
<evidence type="ECO:0000256" key="4">
    <source>
        <dbReference type="ARBA" id="ARBA00022741"/>
    </source>
</evidence>